<accession>A0A0F9QG70</accession>
<name>A0A0F9QG70_9ZZZZ</name>
<reference evidence="1" key="1">
    <citation type="journal article" date="2015" name="Nature">
        <title>Complex archaea that bridge the gap between prokaryotes and eukaryotes.</title>
        <authorList>
            <person name="Spang A."/>
            <person name="Saw J.H."/>
            <person name="Jorgensen S.L."/>
            <person name="Zaremba-Niedzwiedzka K."/>
            <person name="Martijn J."/>
            <person name="Lind A.E."/>
            <person name="van Eijk R."/>
            <person name="Schleper C."/>
            <person name="Guy L."/>
            <person name="Ettema T.J."/>
        </authorList>
    </citation>
    <scope>NUCLEOTIDE SEQUENCE</scope>
</reference>
<gene>
    <name evidence="1" type="ORF">LCGC14_1099260</name>
</gene>
<dbReference type="EMBL" id="LAZR01004939">
    <property type="protein sequence ID" value="KKN04268.1"/>
    <property type="molecule type" value="Genomic_DNA"/>
</dbReference>
<evidence type="ECO:0000313" key="1">
    <source>
        <dbReference type="EMBL" id="KKN04268.1"/>
    </source>
</evidence>
<proteinExistence type="predicted"/>
<protein>
    <submittedName>
        <fullName evidence="1">Uncharacterized protein</fullName>
    </submittedName>
</protein>
<sequence length="67" mass="7469">MKVISRGQIRPQDEGGTIPMVIECDCGHKLELWASTNTCPCAKDYNRTGQRLAPLIPWDKVAEEVTP</sequence>
<dbReference type="AlphaFoldDB" id="A0A0F9QG70"/>
<comment type="caution">
    <text evidence="1">The sequence shown here is derived from an EMBL/GenBank/DDBJ whole genome shotgun (WGS) entry which is preliminary data.</text>
</comment>
<organism evidence="1">
    <name type="scientific">marine sediment metagenome</name>
    <dbReference type="NCBI Taxonomy" id="412755"/>
    <lineage>
        <taxon>unclassified sequences</taxon>
        <taxon>metagenomes</taxon>
        <taxon>ecological metagenomes</taxon>
    </lineage>
</organism>